<evidence type="ECO:0000259" key="12">
    <source>
        <dbReference type="PROSITE" id="PS50051"/>
    </source>
</evidence>
<dbReference type="Gene3D" id="2.20.28.10">
    <property type="match status" value="1"/>
</dbReference>
<dbReference type="InterPro" id="IPR006142">
    <property type="entry name" value="INTEIN"/>
</dbReference>
<keyword evidence="7" id="KW-0068">Autocatalytic cleavage</keyword>
<dbReference type="InterPro" id="IPR004860">
    <property type="entry name" value="LAGLIDADG_dom"/>
</dbReference>
<dbReference type="PROSITE" id="PS50817">
    <property type="entry name" value="INTEIN_N_TER"/>
    <property type="match status" value="1"/>
</dbReference>
<dbReference type="CDD" id="cd00093">
    <property type="entry name" value="HTH_XRE"/>
    <property type="match status" value="1"/>
</dbReference>
<evidence type="ECO:0000256" key="11">
    <source>
        <dbReference type="RuleBase" id="RU004070"/>
    </source>
</evidence>
<feature type="domain" description="HTH cro/C1-type" evidence="14">
    <location>
        <begin position="810"/>
        <end position="841"/>
    </location>
</feature>
<dbReference type="InterPro" id="IPR004042">
    <property type="entry name" value="Intein_endonuc_central"/>
</dbReference>
<dbReference type="Gene3D" id="3.30.1640.10">
    <property type="entry name" value="mini-chromosome maintenance (MCM) complex, chain A, domain 1"/>
    <property type="match status" value="1"/>
</dbReference>
<keyword evidence="8 11" id="KW-0067">ATP-binding</keyword>
<dbReference type="GO" id="GO:0006260">
    <property type="term" value="P:DNA replication"/>
    <property type="evidence" value="ECO:0007669"/>
    <property type="project" value="UniProtKB-KW"/>
</dbReference>
<dbReference type="SUPFAM" id="SSF51294">
    <property type="entry name" value="Hedgehog/intein (Hint) domain"/>
    <property type="match status" value="1"/>
</dbReference>
<dbReference type="Proteomes" id="UP000600363">
    <property type="component" value="Unassembled WGS sequence"/>
</dbReference>
<dbReference type="Pfam" id="PF14528">
    <property type="entry name" value="LAGLIDADG_3"/>
    <property type="match status" value="1"/>
</dbReference>
<gene>
    <name evidence="15" type="ORF">HA299_05820</name>
</gene>
<dbReference type="GO" id="GO:0004519">
    <property type="term" value="F:endonuclease activity"/>
    <property type="evidence" value="ECO:0007669"/>
    <property type="project" value="InterPro"/>
</dbReference>
<dbReference type="PANTHER" id="PTHR11630:SF66">
    <property type="entry name" value="DNA REPLICATION LICENSING FACTOR MCM4"/>
    <property type="match status" value="1"/>
</dbReference>
<evidence type="ECO:0000256" key="6">
    <source>
        <dbReference type="ARBA" id="ARBA00022806"/>
    </source>
</evidence>
<name>A0A832RYF0_9EURY</name>
<evidence type="ECO:0000256" key="8">
    <source>
        <dbReference type="ARBA" id="ARBA00022840"/>
    </source>
</evidence>
<dbReference type="GO" id="GO:0016787">
    <property type="term" value="F:hydrolase activity"/>
    <property type="evidence" value="ECO:0007669"/>
    <property type="project" value="UniProtKB-KW"/>
</dbReference>
<evidence type="ECO:0000256" key="3">
    <source>
        <dbReference type="ARBA" id="ARBA00022705"/>
    </source>
</evidence>
<keyword evidence="5" id="KW-0378">Hydrolase</keyword>
<dbReference type="CDD" id="cd00081">
    <property type="entry name" value="Hint"/>
    <property type="match status" value="1"/>
</dbReference>
<dbReference type="InterPro" id="IPR018525">
    <property type="entry name" value="MCM_CS"/>
</dbReference>
<feature type="domain" description="MCM C-terminal AAA(+) ATPase" evidence="12">
    <location>
        <begin position="915"/>
        <end position="993"/>
    </location>
</feature>
<dbReference type="SUPFAM" id="SSF52540">
    <property type="entry name" value="P-loop containing nucleoside triphosphate hydrolases"/>
    <property type="match status" value="2"/>
</dbReference>
<keyword evidence="4 11" id="KW-0547">Nucleotide-binding</keyword>
<dbReference type="SMART" id="SM00306">
    <property type="entry name" value="HintN"/>
    <property type="match status" value="1"/>
</dbReference>
<dbReference type="SUPFAM" id="SSF55608">
    <property type="entry name" value="Homing endonucleases"/>
    <property type="match status" value="1"/>
</dbReference>
<dbReference type="GO" id="GO:0042555">
    <property type="term" value="C:MCM complex"/>
    <property type="evidence" value="ECO:0007669"/>
    <property type="project" value="TreeGrafter"/>
</dbReference>
<dbReference type="SUPFAM" id="SSF47413">
    <property type="entry name" value="lambda repressor-like DNA-binding domains"/>
    <property type="match status" value="1"/>
</dbReference>
<dbReference type="SUPFAM" id="SSF50249">
    <property type="entry name" value="Nucleic acid-binding proteins"/>
    <property type="match status" value="1"/>
</dbReference>
<dbReference type="EC" id="3.6.4.12" evidence="2"/>
<dbReference type="Gene3D" id="2.170.16.10">
    <property type="entry name" value="Hedgehog/Intein (Hint) domain"/>
    <property type="match status" value="2"/>
</dbReference>
<evidence type="ECO:0000313" key="15">
    <source>
        <dbReference type="EMBL" id="HIH70109.1"/>
    </source>
</evidence>
<dbReference type="InterPro" id="IPR036388">
    <property type="entry name" value="WH-like_DNA-bd_sf"/>
</dbReference>
<dbReference type="InterPro" id="IPR001387">
    <property type="entry name" value="Cro/C1-type_HTH"/>
</dbReference>
<dbReference type="PROSITE" id="PS50051">
    <property type="entry name" value="MCM_2"/>
    <property type="match status" value="2"/>
</dbReference>
<dbReference type="PRINTS" id="PR00379">
    <property type="entry name" value="INTEIN"/>
</dbReference>
<evidence type="ECO:0000256" key="7">
    <source>
        <dbReference type="ARBA" id="ARBA00022813"/>
    </source>
</evidence>
<dbReference type="Gene3D" id="2.40.50.140">
    <property type="entry name" value="Nucleic acid-binding proteins"/>
    <property type="match status" value="1"/>
</dbReference>
<feature type="domain" description="DOD-type homing endonuclease" evidence="13">
    <location>
        <begin position="561"/>
        <end position="694"/>
    </location>
</feature>
<dbReference type="SMART" id="SM00305">
    <property type="entry name" value="HintC"/>
    <property type="match status" value="1"/>
</dbReference>
<dbReference type="Pfam" id="PF00493">
    <property type="entry name" value="MCM"/>
    <property type="match status" value="2"/>
</dbReference>
<sequence>MNMGASSETRWEEFFHEYYQPKIDELLAHFPEKKSLYVEFGKLESFDPKLADELLLHPESVLRDATAALSKFGHMGKSLKGGHVRIIGLPKSSHYMIKELRSEHIGRLIAVPGLIRKITEVRPRVVRAVFRCDRCDEEIPISQNKPELKEPKVCPREDCGSREFTLLAEKSEFVDTQKLRVQEAPEELEGGEQPQTLDVLCEDDLAGRVYPGDRVVVVGILRIRQRGERERKSPLFDLMLEGNSIEVMEQEFEELEILDEDIKKIKELASHPDISGMITRSIAPSIYGYEDIKEAIALQLFSGVSKLLPDGAHIRGDIHILLVGDPGIAKSQLLRYVKRLAPRGIYTSGKSTTSAGLTATAVKDEFGDGRWTLEAGALVMADKGIAAVDELDKMRPEDRSALHEAMEQQSYHPSFEITLADGSKHKIGEFVDGLFAKFPERKVKGIDCEILRTDDLGIEILTTDFGRVFKTKVDRVSRHKAPDYFVRIKYSNGREILVTPEHPVFVFRDGKITTVEASKGEVGDFAPAVISCEFEGRSELEKHVSGKKEVTLPDSVDECFATSGFASEGYSFAGSSMEVGLSNTNPAVIPEMREAMQKSFGVEPIDYTSVNRTLRLVSKPVYEFMHINFPELMRKSKGKRIPGSILSADVDTRVAFLRAAFMGDGGIESEALCYRTSSRGLAEDYQDLLLTLSIHSRIAVDSSTNSYKVYITGDCVERFVEIVLKDKGQNEKVKWLIERNKRNLRTHDVLPPYVGELIKACLKKLGMKYDGYFHEHLIGNYGVNRIVVGRYIEAIERRIGEIERIDAQSLKELREKLGYSQQRAAELIGVTRSTIDYAERGGYSEEERKTLLQKLRTEIKQVISEVRESLEKIKAMEKFRWLRIKEVEIVPNEGEYRTDWVYDVTVEPTHTFISHGLILHNTVSVAKAGILATLKSRCALLGAANPKLGRFDEFVPIPEQINMAPALLSRFDLIFVMKDRPQRERDERISRHILGTHYAGELIERKKNVADSTIPQEELERALQKIKPDIEPELLRKYIAYARREVFPVMEREAMEELENFYVGLRAEGIDENTPVPVTARQLEALVRLAEASARMRLSHRVTREDARRTIQIVSASLNQVARDPETGKLDADILTVGKSKTQRDKIKILLDIIKELQSQNKEGAPEDEVLQRASEQGIEEGRARELLDKLRIEGEVYRPHLGFYRLVYR</sequence>
<evidence type="ECO:0000256" key="1">
    <source>
        <dbReference type="ARBA" id="ARBA00008010"/>
    </source>
</evidence>
<dbReference type="EMBL" id="DUIH01000021">
    <property type="protein sequence ID" value="HIH70109.1"/>
    <property type="molecule type" value="Genomic_DNA"/>
</dbReference>
<dbReference type="InterPro" id="IPR033762">
    <property type="entry name" value="MCM_OB"/>
</dbReference>
<evidence type="ECO:0000259" key="14">
    <source>
        <dbReference type="PROSITE" id="PS50943"/>
    </source>
</evidence>
<keyword evidence="9" id="KW-0651">Protein splicing</keyword>
<dbReference type="GO" id="GO:0017116">
    <property type="term" value="F:single-stranded DNA helicase activity"/>
    <property type="evidence" value="ECO:0007669"/>
    <property type="project" value="TreeGrafter"/>
</dbReference>
<dbReference type="Gene3D" id="3.40.50.300">
    <property type="entry name" value="P-loop containing nucleotide triphosphate hydrolases"/>
    <property type="match status" value="2"/>
</dbReference>
<proteinExistence type="inferred from homology"/>
<dbReference type="Pfam" id="PF17855">
    <property type="entry name" value="MCM_lid"/>
    <property type="match status" value="1"/>
</dbReference>
<dbReference type="InterPro" id="IPR041562">
    <property type="entry name" value="MCM_lid"/>
</dbReference>
<evidence type="ECO:0000256" key="10">
    <source>
        <dbReference type="ARBA" id="ARBA00023125"/>
    </source>
</evidence>
<evidence type="ECO:0000259" key="13">
    <source>
        <dbReference type="PROSITE" id="PS50819"/>
    </source>
</evidence>
<dbReference type="Pfam" id="PF01381">
    <property type="entry name" value="HTH_3"/>
    <property type="match status" value="1"/>
</dbReference>
<accession>A0A832RYF0</accession>
<dbReference type="SMART" id="SM00530">
    <property type="entry name" value="HTH_XRE"/>
    <property type="match status" value="1"/>
</dbReference>
<dbReference type="InterPro" id="IPR001208">
    <property type="entry name" value="MCM_dom"/>
</dbReference>
<dbReference type="FunFam" id="2.20.28.10:FF:000003">
    <property type="entry name" value="DNA helicase"/>
    <property type="match status" value="1"/>
</dbReference>
<keyword evidence="6" id="KW-0347">Helicase</keyword>
<comment type="caution">
    <text evidence="15">The sequence shown here is derived from an EMBL/GenBank/DDBJ whole genome shotgun (WGS) entry which is preliminary data.</text>
</comment>
<dbReference type="Gene3D" id="1.10.10.10">
    <property type="entry name" value="Winged helix-like DNA-binding domain superfamily/Winged helix DNA-binding domain"/>
    <property type="match status" value="1"/>
</dbReference>
<evidence type="ECO:0000256" key="4">
    <source>
        <dbReference type="ARBA" id="ARBA00022741"/>
    </source>
</evidence>
<protein>
    <recommendedName>
        <fullName evidence="2">DNA helicase</fullName>
        <ecNumber evidence="2">3.6.4.12</ecNumber>
    </recommendedName>
</protein>
<dbReference type="InterPro" id="IPR027434">
    <property type="entry name" value="Homing_endonucl"/>
</dbReference>
<keyword evidence="3" id="KW-0235">DNA replication</keyword>
<dbReference type="NCBIfam" id="TIGR01445">
    <property type="entry name" value="intein_Nterm"/>
    <property type="match status" value="1"/>
</dbReference>
<dbReference type="Pfam" id="PF17207">
    <property type="entry name" value="MCM_OB"/>
    <property type="match status" value="1"/>
</dbReference>
<dbReference type="InterPro" id="IPR003587">
    <property type="entry name" value="Hint_dom_N"/>
</dbReference>
<dbReference type="PRINTS" id="PR01657">
    <property type="entry name" value="MCMFAMILY"/>
</dbReference>
<feature type="domain" description="MCM C-terminal AAA(+) ATPase" evidence="12">
    <location>
        <begin position="274"/>
        <end position="410"/>
    </location>
</feature>
<dbReference type="GO" id="GO:0003697">
    <property type="term" value="F:single-stranded DNA binding"/>
    <property type="evidence" value="ECO:0007669"/>
    <property type="project" value="TreeGrafter"/>
</dbReference>
<dbReference type="InterPro" id="IPR030934">
    <property type="entry name" value="Intein_C"/>
</dbReference>
<dbReference type="GO" id="GO:0016539">
    <property type="term" value="P:intein-mediated protein splicing"/>
    <property type="evidence" value="ECO:0007669"/>
    <property type="project" value="InterPro"/>
</dbReference>
<dbReference type="PROSITE" id="PS50818">
    <property type="entry name" value="INTEIN_C_TER"/>
    <property type="match status" value="1"/>
</dbReference>
<dbReference type="Gene3D" id="3.10.28.10">
    <property type="entry name" value="Homing endonucleases"/>
    <property type="match status" value="1"/>
</dbReference>
<dbReference type="InterPro" id="IPR031327">
    <property type="entry name" value="MCM"/>
</dbReference>
<dbReference type="InterPro" id="IPR010982">
    <property type="entry name" value="Lambda_DNA-bd_dom_sf"/>
</dbReference>
<reference evidence="15" key="1">
    <citation type="journal article" date="2020" name="bioRxiv">
        <title>A rank-normalized archaeal taxonomy based on genome phylogeny resolves widespread incomplete and uneven classifications.</title>
        <authorList>
            <person name="Rinke C."/>
            <person name="Chuvochina M."/>
            <person name="Mussig A.J."/>
            <person name="Chaumeil P.-A."/>
            <person name="Waite D.W."/>
            <person name="Whitman W.B."/>
            <person name="Parks D.H."/>
            <person name="Hugenholtz P."/>
        </authorList>
    </citation>
    <scope>NUCLEOTIDE SEQUENCE</scope>
    <source>
        <strain evidence="15">UBA12518</strain>
    </source>
</reference>
<dbReference type="SMART" id="SM00350">
    <property type="entry name" value="MCM"/>
    <property type="match status" value="1"/>
</dbReference>
<dbReference type="PANTHER" id="PTHR11630">
    <property type="entry name" value="DNA REPLICATION LICENSING FACTOR MCM FAMILY MEMBER"/>
    <property type="match status" value="1"/>
</dbReference>
<dbReference type="InterPro" id="IPR006141">
    <property type="entry name" value="Intein_N"/>
</dbReference>
<dbReference type="InterPro" id="IPR012340">
    <property type="entry name" value="NA-bd_OB-fold"/>
</dbReference>
<dbReference type="PROSITE" id="PS50819">
    <property type="entry name" value="INTEIN_ENDONUCLEASE"/>
    <property type="match status" value="1"/>
</dbReference>
<comment type="similarity">
    <text evidence="1 11">Belongs to the MCM family.</text>
</comment>
<dbReference type="NCBIfam" id="TIGR01443">
    <property type="entry name" value="intein_Cterm"/>
    <property type="match status" value="1"/>
</dbReference>
<organism evidence="15 16">
    <name type="scientific">Methermicoccus shengliensis</name>
    <dbReference type="NCBI Taxonomy" id="660064"/>
    <lineage>
        <taxon>Archaea</taxon>
        <taxon>Methanobacteriati</taxon>
        <taxon>Methanobacteriota</taxon>
        <taxon>Stenosarchaea group</taxon>
        <taxon>Methanomicrobia</taxon>
        <taxon>Methanosarcinales</taxon>
        <taxon>Methermicoccaceae</taxon>
        <taxon>Methermicoccus</taxon>
    </lineage>
</organism>
<dbReference type="Gene3D" id="1.10.260.40">
    <property type="entry name" value="lambda repressor-like DNA-binding domains"/>
    <property type="match status" value="1"/>
</dbReference>
<evidence type="ECO:0000256" key="2">
    <source>
        <dbReference type="ARBA" id="ARBA00012551"/>
    </source>
</evidence>
<dbReference type="InterPro" id="IPR027417">
    <property type="entry name" value="P-loop_NTPase"/>
</dbReference>
<dbReference type="PROSITE" id="PS00847">
    <property type="entry name" value="MCM_1"/>
    <property type="match status" value="1"/>
</dbReference>
<dbReference type="AlphaFoldDB" id="A0A832RYF0"/>
<dbReference type="GO" id="GO:0005524">
    <property type="term" value="F:ATP binding"/>
    <property type="evidence" value="ECO:0007669"/>
    <property type="project" value="UniProtKB-KW"/>
</dbReference>
<evidence type="ECO:0000313" key="16">
    <source>
        <dbReference type="Proteomes" id="UP000600363"/>
    </source>
</evidence>
<dbReference type="PROSITE" id="PS50943">
    <property type="entry name" value="HTH_CROC1"/>
    <property type="match status" value="1"/>
</dbReference>
<keyword evidence="10 11" id="KW-0238">DNA-binding</keyword>
<dbReference type="InterPro" id="IPR003586">
    <property type="entry name" value="Hint_dom_C"/>
</dbReference>
<evidence type="ECO:0000256" key="5">
    <source>
        <dbReference type="ARBA" id="ARBA00022801"/>
    </source>
</evidence>
<evidence type="ECO:0000256" key="9">
    <source>
        <dbReference type="ARBA" id="ARBA00023000"/>
    </source>
</evidence>
<dbReference type="InterPro" id="IPR036844">
    <property type="entry name" value="Hint_dom_sf"/>
</dbReference>